<dbReference type="PIRSF" id="PIRSF000097">
    <property type="entry name" value="AKR"/>
    <property type="match status" value="1"/>
</dbReference>
<keyword evidence="2" id="KW-0560">Oxidoreductase</keyword>
<proteinExistence type="inferred from homology"/>
<feature type="domain" description="NADP-dependent oxidoreductase" evidence="6">
    <location>
        <begin position="43"/>
        <end position="277"/>
    </location>
</feature>
<organism evidence="7 8">
    <name type="scientific">Dissophora globulifera</name>
    <dbReference type="NCBI Taxonomy" id="979702"/>
    <lineage>
        <taxon>Eukaryota</taxon>
        <taxon>Fungi</taxon>
        <taxon>Fungi incertae sedis</taxon>
        <taxon>Mucoromycota</taxon>
        <taxon>Mortierellomycotina</taxon>
        <taxon>Mortierellomycetes</taxon>
        <taxon>Mortierellales</taxon>
        <taxon>Mortierellaceae</taxon>
        <taxon>Dissophora</taxon>
    </lineage>
</organism>
<feature type="site" description="Lowers pKa of active site Tyr" evidence="5">
    <location>
        <position position="91"/>
    </location>
</feature>
<dbReference type="AlphaFoldDB" id="A0A9P6UZ05"/>
<dbReference type="Pfam" id="PF00248">
    <property type="entry name" value="Aldo_ket_red"/>
    <property type="match status" value="1"/>
</dbReference>
<sequence length="290" mass="32442">MTVTQSHAKQPVELKGLQSHFVMNDANTIPRLGLGVYMSEAGKEAEDAVVWALQAGYRHIDTATNYGNEASVGEAIRRSGVPREEVFVTTKLTEDDQGYDSAIAALNLSLEKMGLDYVDLYLIHSPLRGTGPRLASWKAFETLVEQGKAKSIGVSNYGIHHLQELFDTNPKIRPSVNQIEVNPWLRREEIVAFCESQHIAVEAYCPLAKAKKLEDPVVNQIANKYSKSPAQVLIRWSLQMGYVVIPKSVKKERIEHNADVYDFVLADEDMTLLNALNENFICSWDPTIEP</sequence>
<dbReference type="Gene3D" id="3.20.20.100">
    <property type="entry name" value="NADP-dependent oxidoreductase domain"/>
    <property type="match status" value="1"/>
</dbReference>
<comment type="caution">
    <text evidence="7">The sequence shown here is derived from an EMBL/GenBank/DDBJ whole genome shotgun (WGS) entry which is preliminary data.</text>
</comment>
<gene>
    <name evidence="7" type="ORF">BGZ99_009633</name>
</gene>
<dbReference type="PANTHER" id="PTHR43827:SF13">
    <property type="entry name" value="ALDO_KETO REDUCTASE FAMILY PROTEIN"/>
    <property type="match status" value="1"/>
</dbReference>
<dbReference type="GO" id="GO:0016491">
    <property type="term" value="F:oxidoreductase activity"/>
    <property type="evidence" value="ECO:0007669"/>
    <property type="project" value="UniProtKB-KW"/>
</dbReference>
<evidence type="ECO:0000313" key="7">
    <source>
        <dbReference type="EMBL" id="KAG0326393.1"/>
    </source>
</evidence>
<dbReference type="CDD" id="cd19071">
    <property type="entry name" value="AKR_AKR1-5-like"/>
    <property type="match status" value="1"/>
</dbReference>
<dbReference type="PROSITE" id="PS00062">
    <property type="entry name" value="ALDOKETO_REDUCTASE_2"/>
    <property type="match status" value="1"/>
</dbReference>
<feature type="active site" description="Proton donor" evidence="3">
    <location>
        <position position="66"/>
    </location>
</feature>
<evidence type="ECO:0000256" key="5">
    <source>
        <dbReference type="PIRSR" id="PIRSR000097-3"/>
    </source>
</evidence>
<dbReference type="InterPro" id="IPR020471">
    <property type="entry name" value="AKR"/>
</dbReference>
<evidence type="ECO:0000256" key="2">
    <source>
        <dbReference type="ARBA" id="ARBA00023002"/>
    </source>
</evidence>
<evidence type="ECO:0000259" key="6">
    <source>
        <dbReference type="Pfam" id="PF00248"/>
    </source>
</evidence>
<dbReference type="Proteomes" id="UP000738325">
    <property type="component" value="Unassembled WGS sequence"/>
</dbReference>
<dbReference type="OrthoDB" id="416253at2759"/>
<evidence type="ECO:0000256" key="1">
    <source>
        <dbReference type="ARBA" id="ARBA00007905"/>
    </source>
</evidence>
<dbReference type="PRINTS" id="PR00069">
    <property type="entry name" value="ALDKETRDTASE"/>
</dbReference>
<dbReference type="PANTHER" id="PTHR43827">
    <property type="entry name" value="2,5-DIKETO-D-GLUCONIC ACID REDUCTASE"/>
    <property type="match status" value="1"/>
</dbReference>
<name>A0A9P6UZ05_9FUNG</name>
<dbReference type="InterPro" id="IPR023210">
    <property type="entry name" value="NADP_OxRdtase_dom"/>
</dbReference>
<dbReference type="FunFam" id="3.20.20.100:FF:000015">
    <property type="entry name" value="Oxidoreductase, aldo/keto reductase family"/>
    <property type="match status" value="1"/>
</dbReference>
<dbReference type="PROSITE" id="PS00798">
    <property type="entry name" value="ALDOKETO_REDUCTASE_1"/>
    <property type="match status" value="1"/>
</dbReference>
<accession>A0A9P6UZ05</accession>
<dbReference type="EMBL" id="JAAAIP010000083">
    <property type="protein sequence ID" value="KAG0326393.1"/>
    <property type="molecule type" value="Genomic_DNA"/>
</dbReference>
<reference evidence="7" key="1">
    <citation type="journal article" date="2020" name="Fungal Divers.">
        <title>Resolving the Mortierellaceae phylogeny through synthesis of multi-gene phylogenetics and phylogenomics.</title>
        <authorList>
            <person name="Vandepol N."/>
            <person name="Liber J."/>
            <person name="Desiro A."/>
            <person name="Na H."/>
            <person name="Kennedy M."/>
            <person name="Barry K."/>
            <person name="Grigoriev I.V."/>
            <person name="Miller A.N."/>
            <person name="O'Donnell K."/>
            <person name="Stajich J.E."/>
            <person name="Bonito G."/>
        </authorList>
    </citation>
    <scope>NUCLEOTIDE SEQUENCE</scope>
    <source>
        <strain evidence="7">REB-010B</strain>
    </source>
</reference>
<protein>
    <recommendedName>
        <fullName evidence="6">NADP-dependent oxidoreductase domain-containing protein</fullName>
    </recommendedName>
</protein>
<evidence type="ECO:0000256" key="4">
    <source>
        <dbReference type="PIRSR" id="PIRSR000097-2"/>
    </source>
</evidence>
<dbReference type="InterPro" id="IPR018170">
    <property type="entry name" value="Aldo/ket_reductase_CS"/>
</dbReference>
<dbReference type="SUPFAM" id="SSF51430">
    <property type="entry name" value="NAD(P)-linked oxidoreductase"/>
    <property type="match status" value="1"/>
</dbReference>
<comment type="similarity">
    <text evidence="1">Belongs to the aldo/keto reductase family.</text>
</comment>
<keyword evidence="8" id="KW-1185">Reference proteome</keyword>
<dbReference type="InterPro" id="IPR036812">
    <property type="entry name" value="NAD(P)_OxRdtase_dom_sf"/>
</dbReference>
<feature type="binding site" evidence="4">
    <location>
        <position position="124"/>
    </location>
    <ligand>
        <name>substrate</name>
    </ligand>
</feature>
<evidence type="ECO:0000313" key="8">
    <source>
        <dbReference type="Proteomes" id="UP000738325"/>
    </source>
</evidence>
<evidence type="ECO:0000256" key="3">
    <source>
        <dbReference type="PIRSR" id="PIRSR000097-1"/>
    </source>
</evidence>